<gene>
    <name evidence="1" type="ORF">E5357_02755</name>
</gene>
<dbReference type="Proteomes" id="UP000307720">
    <property type="component" value="Unassembled WGS sequence"/>
</dbReference>
<keyword evidence="1" id="KW-0282">Flagellum</keyword>
<evidence type="ECO:0000313" key="2">
    <source>
        <dbReference type="Proteomes" id="UP000307720"/>
    </source>
</evidence>
<evidence type="ECO:0000313" key="1">
    <source>
        <dbReference type="EMBL" id="TGY00512.1"/>
    </source>
</evidence>
<keyword evidence="1" id="KW-0966">Cell projection</keyword>
<dbReference type="EMBL" id="SRZB01000002">
    <property type="protein sequence ID" value="TGY00512.1"/>
    <property type="molecule type" value="Genomic_DNA"/>
</dbReference>
<keyword evidence="2" id="KW-1185">Reference proteome</keyword>
<comment type="caution">
    <text evidence="1">The sequence shown here is derived from an EMBL/GenBank/DDBJ whole genome shotgun (WGS) entry which is preliminary data.</text>
</comment>
<keyword evidence="1" id="KW-0969">Cilium</keyword>
<protein>
    <submittedName>
        <fullName evidence="1">Flagellar operon protein</fullName>
    </submittedName>
</protein>
<sequence length="128" mass="14050">MDMNRLGNLGIVQTDISAQPARTAQQAKKGTGLDFQTMLQERAGESLNFSKHAAKRLEERGIDMDSRLMNDLENAVEGARKKGARELAVIGAKGVFIVNVPNNVVVTTMSQEDMKQRVFTNIDSAVLM</sequence>
<organism evidence="1 2">
    <name type="scientific">Hominisplanchenecus murintestinalis</name>
    <dbReference type="NCBI Taxonomy" id="2941517"/>
    <lineage>
        <taxon>Bacteria</taxon>
        <taxon>Bacillati</taxon>
        <taxon>Bacillota</taxon>
        <taxon>Clostridia</taxon>
        <taxon>Lachnospirales</taxon>
        <taxon>Lachnospiraceae</taxon>
        <taxon>Hominisplanchenecus</taxon>
    </lineage>
</organism>
<proteinExistence type="predicted"/>
<reference evidence="1" key="1">
    <citation type="submission" date="2019-04" db="EMBL/GenBank/DDBJ databases">
        <title>Microbes associate with the intestines of laboratory mice.</title>
        <authorList>
            <person name="Navarre W."/>
            <person name="Wong E."/>
            <person name="Huang K."/>
            <person name="Tropini C."/>
            <person name="Ng K."/>
            <person name="Yu B."/>
        </authorList>
    </citation>
    <scope>NUCLEOTIDE SEQUENCE</scope>
    <source>
        <strain evidence="1">NM72_1-8</strain>
    </source>
</reference>
<accession>A0AC61R2Q5</accession>
<name>A0AC61R2Q5_9FIRM</name>